<feature type="compositionally biased region" description="Polar residues" evidence="1">
    <location>
        <begin position="70"/>
        <end position="84"/>
    </location>
</feature>
<evidence type="ECO:0000313" key="3">
    <source>
        <dbReference type="Proteomes" id="UP000322234"/>
    </source>
</evidence>
<evidence type="ECO:0000256" key="1">
    <source>
        <dbReference type="SAM" id="MobiDB-lite"/>
    </source>
</evidence>
<protein>
    <submittedName>
        <fullName evidence="2">Uncharacterized protein</fullName>
    </submittedName>
</protein>
<feature type="compositionally biased region" description="Polar residues" evidence="1">
    <location>
        <begin position="1"/>
        <end position="26"/>
    </location>
</feature>
<dbReference type="Proteomes" id="UP000322234">
    <property type="component" value="Unassembled WGS sequence"/>
</dbReference>
<evidence type="ECO:0000313" key="2">
    <source>
        <dbReference type="EMBL" id="MXQ84246.1"/>
    </source>
</evidence>
<feature type="region of interest" description="Disordered" evidence="1">
    <location>
        <begin position="1"/>
        <end position="38"/>
    </location>
</feature>
<name>A0A6B0R754_9CETA</name>
<keyword evidence="3" id="KW-1185">Reference proteome</keyword>
<accession>A0A6B0R754</accession>
<sequence>MQSPSNGRHSSCCYSSCPRQTPTVKSTAAPEPDCPVHGRQERHISNNIPNCIHLVILVVFNFGLHTNFSPGSKSTTAMNHTSSGPFKEFDSPKSKTRLKTSLSDR</sequence>
<proteinExistence type="predicted"/>
<organism evidence="2 3">
    <name type="scientific">Bos mutus</name>
    <name type="common">wild yak</name>
    <dbReference type="NCBI Taxonomy" id="72004"/>
    <lineage>
        <taxon>Eukaryota</taxon>
        <taxon>Metazoa</taxon>
        <taxon>Chordata</taxon>
        <taxon>Craniata</taxon>
        <taxon>Vertebrata</taxon>
        <taxon>Euteleostomi</taxon>
        <taxon>Mammalia</taxon>
        <taxon>Eutheria</taxon>
        <taxon>Laurasiatheria</taxon>
        <taxon>Artiodactyla</taxon>
        <taxon>Ruminantia</taxon>
        <taxon>Pecora</taxon>
        <taxon>Bovidae</taxon>
        <taxon>Bovinae</taxon>
        <taxon>Bos</taxon>
    </lineage>
</organism>
<dbReference type="EMBL" id="VBQZ03000020">
    <property type="protein sequence ID" value="MXQ84246.1"/>
    <property type="molecule type" value="Genomic_DNA"/>
</dbReference>
<dbReference type="AlphaFoldDB" id="A0A6B0R754"/>
<feature type="region of interest" description="Disordered" evidence="1">
    <location>
        <begin position="70"/>
        <end position="105"/>
    </location>
</feature>
<gene>
    <name evidence="2" type="ORF">E5288_WYG014269</name>
</gene>
<reference evidence="2" key="1">
    <citation type="submission" date="2019-10" db="EMBL/GenBank/DDBJ databases">
        <title>The sequence and de novo assembly of the wild yak genome.</title>
        <authorList>
            <person name="Liu Y."/>
        </authorList>
    </citation>
    <scope>NUCLEOTIDE SEQUENCE [LARGE SCALE GENOMIC DNA]</scope>
    <source>
        <strain evidence="2">WY2019</strain>
    </source>
</reference>
<comment type="caution">
    <text evidence="2">The sequence shown here is derived from an EMBL/GenBank/DDBJ whole genome shotgun (WGS) entry which is preliminary data.</text>
</comment>